<protein>
    <submittedName>
        <fullName evidence="3">DUF4913 domain-containing protein</fullName>
    </submittedName>
</protein>
<evidence type="ECO:0000259" key="2">
    <source>
        <dbReference type="Pfam" id="PF12696"/>
    </source>
</evidence>
<keyword evidence="4" id="KW-1185">Reference proteome</keyword>
<feature type="compositionally biased region" description="Basic and acidic residues" evidence="1">
    <location>
        <begin position="128"/>
        <end position="137"/>
    </location>
</feature>
<dbReference type="RefSeq" id="WP_241056029.1">
    <property type="nucleotide sequence ID" value="NZ_JAKZBV010000001.1"/>
</dbReference>
<name>A0ABS9U796_9MICC</name>
<organism evidence="3 4">
    <name type="scientific">Sinomonas terrae</name>
    <dbReference type="NCBI Taxonomy" id="2908838"/>
    <lineage>
        <taxon>Bacteria</taxon>
        <taxon>Bacillati</taxon>
        <taxon>Actinomycetota</taxon>
        <taxon>Actinomycetes</taxon>
        <taxon>Micrococcales</taxon>
        <taxon>Micrococcaceae</taxon>
        <taxon>Sinomonas</taxon>
    </lineage>
</organism>
<sequence length="191" mass="20710">MRKLWSAANSKVYGGGVAEADFLGELAQTIGGYRYSNATRSRQGGTCYSHRDDRKERILDVADLAALPRGRAVMFACGAPAALLKIVPWKDGPHADAVAAASGRRPRRRHLDRGPRGLQAAAGASDPSKGRRDRDGREGARVMLYPDVADFVGDQLAVTYRKRIDLTAGITWCPKWWKYAGAISPLEALGS</sequence>
<dbReference type="EMBL" id="JAKZBV010000001">
    <property type="protein sequence ID" value="MCH6472120.1"/>
    <property type="molecule type" value="Genomic_DNA"/>
</dbReference>
<dbReference type="Pfam" id="PF16259">
    <property type="entry name" value="DUF4913"/>
    <property type="match status" value="1"/>
</dbReference>
<evidence type="ECO:0000313" key="4">
    <source>
        <dbReference type="Proteomes" id="UP001202922"/>
    </source>
</evidence>
<feature type="region of interest" description="Disordered" evidence="1">
    <location>
        <begin position="98"/>
        <end position="137"/>
    </location>
</feature>
<comment type="caution">
    <text evidence="3">The sequence shown here is derived from an EMBL/GenBank/DDBJ whole genome shotgun (WGS) entry which is preliminary data.</text>
</comment>
<gene>
    <name evidence="3" type="ORF">L0M17_19495</name>
</gene>
<dbReference type="InterPro" id="IPR032584">
    <property type="entry name" value="DUF4913"/>
</dbReference>
<dbReference type="InterPro" id="IPR032689">
    <property type="entry name" value="TraG-D_C"/>
</dbReference>
<proteinExistence type="predicted"/>
<accession>A0ABS9U796</accession>
<evidence type="ECO:0000313" key="3">
    <source>
        <dbReference type="EMBL" id="MCH6472120.1"/>
    </source>
</evidence>
<feature type="domain" description="TraD/TraG TraM recognition site" evidence="2">
    <location>
        <begin position="1"/>
        <end position="69"/>
    </location>
</feature>
<reference evidence="3 4" key="1">
    <citation type="submission" date="2022-03" db="EMBL/GenBank/DDBJ databases">
        <title>Sinomonas sp. isolated from a soil.</title>
        <authorList>
            <person name="Han J."/>
            <person name="Kim D.-U."/>
        </authorList>
    </citation>
    <scope>NUCLEOTIDE SEQUENCE [LARGE SCALE GENOMIC DNA]</scope>
    <source>
        <strain evidence="3 4">5-5</strain>
    </source>
</reference>
<dbReference type="Proteomes" id="UP001202922">
    <property type="component" value="Unassembled WGS sequence"/>
</dbReference>
<dbReference type="Pfam" id="PF12696">
    <property type="entry name" value="TraG-D_C"/>
    <property type="match status" value="1"/>
</dbReference>
<evidence type="ECO:0000256" key="1">
    <source>
        <dbReference type="SAM" id="MobiDB-lite"/>
    </source>
</evidence>